<dbReference type="GO" id="GO:0005615">
    <property type="term" value="C:extracellular space"/>
    <property type="evidence" value="ECO:0007669"/>
    <property type="project" value="TreeGrafter"/>
</dbReference>
<keyword evidence="6" id="KW-0325">Glycoprotein</keyword>
<dbReference type="InterPro" id="IPR037055">
    <property type="entry name" value="MHC_I-like_Ag-recog_sf"/>
</dbReference>
<gene>
    <name evidence="12" type="primary">LOC114053449</name>
</gene>
<dbReference type="GO" id="GO:0009897">
    <property type="term" value="C:external side of plasma membrane"/>
    <property type="evidence" value="ECO:0007669"/>
    <property type="project" value="TreeGrafter"/>
</dbReference>
<keyword evidence="4 9" id="KW-0472">Membrane</keyword>
<dbReference type="RefSeq" id="XP_027732329.1">
    <property type="nucleotide sequence ID" value="XM_027876528.1"/>
</dbReference>
<keyword evidence="5" id="KW-1015">Disulfide bond</keyword>
<feature type="signal peptide" evidence="10">
    <location>
        <begin position="1"/>
        <end position="31"/>
    </location>
</feature>
<feature type="compositionally biased region" description="Basic and acidic residues" evidence="8">
    <location>
        <begin position="265"/>
        <end position="274"/>
    </location>
</feature>
<comment type="subcellular location">
    <subcellularLocation>
        <location evidence="1">Cell membrane</location>
    </subcellularLocation>
</comment>
<dbReference type="RefSeq" id="XP_027732327.1">
    <property type="nucleotide sequence ID" value="XM_027876526.1"/>
</dbReference>
<dbReference type="OMA" id="KWESTGH"/>
<comment type="similarity">
    <text evidence="7">Belongs to the MHC class I family.</text>
</comment>
<dbReference type="InterPro" id="IPR001039">
    <property type="entry name" value="MHC_I_a_a1/a2"/>
</dbReference>
<evidence type="ECO:0000259" key="11">
    <source>
        <dbReference type="Pfam" id="PF00129"/>
    </source>
</evidence>
<reference evidence="13" key="1">
    <citation type="submission" date="2018-12" db="EMBL/GenBank/DDBJ databases">
        <authorList>
            <person name="Yazar S."/>
        </authorList>
    </citation>
    <scope>NUCLEOTIDE SEQUENCE [LARGE SCALE GENOMIC DNA]</scope>
</reference>
<organism evidence="12 13">
    <name type="scientific">Vombatus ursinus</name>
    <name type="common">Common wombat</name>
    <dbReference type="NCBI Taxonomy" id="29139"/>
    <lineage>
        <taxon>Eukaryota</taxon>
        <taxon>Metazoa</taxon>
        <taxon>Chordata</taxon>
        <taxon>Craniata</taxon>
        <taxon>Vertebrata</taxon>
        <taxon>Euteleostomi</taxon>
        <taxon>Mammalia</taxon>
        <taxon>Metatheria</taxon>
        <taxon>Diprotodontia</taxon>
        <taxon>Vombatidae</taxon>
        <taxon>Vombatus</taxon>
    </lineage>
</organism>
<evidence type="ECO:0000256" key="7">
    <source>
        <dbReference type="RuleBase" id="RU004439"/>
    </source>
</evidence>
<protein>
    <recommendedName>
        <fullName evidence="11">MHC class I-like antigen recognition-like domain-containing protein</fullName>
    </recommendedName>
</protein>
<dbReference type="Pfam" id="PF00129">
    <property type="entry name" value="MHC_I"/>
    <property type="match status" value="1"/>
</dbReference>
<evidence type="ECO:0000256" key="6">
    <source>
        <dbReference type="ARBA" id="ARBA00023180"/>
    </source>
</evidence>
<dbReference type="GO" id="GO:0002486">
    <property type="term" value="P:antigen processing and presentation of endogenous peptide antigen via MHC class I via ER pathway, TAP-independent"/>
    <property type="evidence" value="ECO:0007669"/>
    <property type="project" value="TreeGrafter"/>
</dbReference>
<dbReference type="OrthoDB" id="9449998at2759"/>
<evidence type="ECO:0000256" key="1">
    <source>
        <dbReference type="ARBA" id="ARBA00004236"/>
    </source>
</evidence>
<dbReference type="FunFam" id="3.30.500.10:FF:000003">
    <property type="entry name" value="IgG receptor FcRn large subunit p51"/>
    <property type="match status" value="1"/>
</dbReference>
<feature type="chain" id="PRO_5021340999" description="MHC class I-like antigen recognition-like domain-containing protein" evidence="10">
    <location>
        <begin position="32"/>
        <end position="292"/>
    </location>
</feature>
<reference evidence="12" key="2">
    <citation type="submission" date="2025-08" db="UniProtKB">
        <authorList>
            <consortium name="Ensembl"/>
        </authorList>
    </citation>
    <scope>IDENTIFICATION</scope>
</reference>
<reference evidence="12" key="3">
    <citation type="submission" date="2025-09" db="UniProtKB">
        <authorList>
            <consortium name="Ensembl"/>
        </authorList>
    </citation>
    <scope>IDENTIFICATION</scope>
</reference>
<dbReference type="GeneID" id="114053449"/>
<feature type="transmembrane region" description="Helical" evidence="9">
    <location>
        <begin position="235"/>
        <end position="255"/>
    </location>
</feature>
<evidence type="ECO:0000256" key="4">
    <source>
        <dbReference type="ARBA" id="ARBA00023136"/>
    </source>
</evidence>
<evidence type="ECO:0000256" key="8">
    <source>
        <dbReference type="SAM" id="MobiDB-lite"/>
    </source>
</evidence>
<accession>A0A4X2JYZ3</accession>
<evidence type="ECO:0000256" key="5">
    <source>
        <dbReference type="ARBA" id="ARBA00023157"/>
    </source>
</evidence>
<dbReference type="PANTHER" id="PTHR16675:SF64">
    <property type="entry name" value="RETINOIC ACID EARLY TRANSCRIPT 1E"/>
    <property type="match status" value="1"/>
</dbReference>
<dbReference type="InterPro" id="IPR011162">
    <property type="entry name" value="MHC_I/II-like_Ag-recog"/>
</dbReference>
<feature type="region of interest" description="Disordered" evidence="8">
    <location>
        <begin position="265"/>
        <end position="292"/>
    </location>
</feature>
<proteinExistence type="inferred from homology"/>
<feature type="domain" description="MHC class I-like antigen recognition-like" evidence="11">
    <location>
        <begin position="35"/>
        <end position="207"/>
    </location>
</feature>
<dbReference type="GeneTree" id="ENSGT01120000271828"/>
<dbReference type="GO" id="GO:0006955">
    <property type="term" value="P:immune response"/>
    <property type="evidence" value="ECO:0007669"/>
    <property type="project" value="TreeGrafter"/>
</dbReference>
<dbReference type="SUPFAM" id="SSF54452">
    <property type="entry name" value="MHC antigen-recognition domain"/>
    <property type="match status" value="1"/>
</dbReference>
<dbReference type="GO" id="GO:0002476">
    <property type="term" value="P:antigen processing and presentation of endogenous peptide antigen via MHC class Ib"/>
    <property type="evidence" value="ECO:0007669"/>
    <property type="project" value="TreeGrafter"/>
</dbReference>
<evidence type="ECO:0000313" key="13">
    <source>
        <dbReference type="Proteomes" id="UP000314987"/>
    </source>
</evidence>
<dbReference type="Proteomes" id="UP000314987">
    <property type="component" value="Unassembled WGS sequence"/>
</dbReference>
<evidence type="ECO:0000256" key="9">
    <source>
        <dbReference type="SAM" id="Phobius"/>
    </source>
</evidence>
<dbReference type="Ensembl" id="ENSVURT00010002604.1">
    <property type="protein sequence ID" value="ENSVURP00010002282.1"/>
    <property type="gene ID" value="ENSVURG00010001882.1"/>
</dbReference>
<name>A0A4X2JYZ3_VOMUR</name>
<sequence>MERRETQQAHLSVGLLLVLLLLLGTWEETQAWPASLQYDLIVVSQPEPREPLYMALGYINDQLFLHYDGESRRAELQKPWNDTEEGRKVWDMVTQDLEEMGKELRVTLQDILRQNYQSDSSDGSHTLQATLGCKLQGNNSTRGFWRFQFDGQDFLTFYPERLNWTATHPAAKRIKEKWEDWFQMKFPQVREEEYCSIRLQRYLASWKGILERIELPTEVPPGPNLLSHEPLQVELLIMSIGLIFAILVVVGAQLWRQMRAKPEIRPTRRSEQKSAHPLFPGFGNIRETQSMV</sequence>
<dbReference type="GO" id="GO:0001916">
    <property type="term" value="P:positive regulation of T cell mediated cytotoxicity"/>
    <property type="evidence" value="ECO:0007669"/>
    <property type="project" value="TreeGrafter"/>
</dbReference>
<keyword evidence="2" id="KW-1003">Cell membrane</keyword>
<evidence type="ECO:0000256" key="10">
    <source>
        <dbReference type="SAM" id="SignalP"/>
    </source>
</evidence>
<keyword evidence="13" id="KW-1185">Reference proteome</keyword>
<dbReference type="InterPro" id="IPR050208">
    <property type="entry name" value="MHC_class-I_related"/>
</dbReference>
<keyword evidence="9" id="KW-0812">Transmembrane</keyword>
<dbReference type="Gene3D" id="3.30.500.10">
    <property type="entry name" value="MHC class I-like antigen recognition-like"/>
    <property type="match status" value="1"/>
</dbReference>
<dbReference type="STRING" id="29139.ENSVURP00010002282"/>
<evidence type="ECO:0000256" key="3">
    <source>
        <dbReference type="ARBA" id="ARBA00022729"/>
    </source>
</evidence>
<evidence type="ECO:0000313" key="12">
    <source>
        <dbReference type="Ensembl" id="ENSVURP00010002282.1"/>
    </source>
</evidence>
<dbReference type="PANTHER" id="PTHR16675">
    <property type="entry name" value="MHC CLASS I-RELATED"/>
    <property type="match status" value="1"/>
</dbReference>
<dbReference type="RefSeq" id="XP_027732328.1">
    <property type="nucleotide sequence ID" value="XM_027876527.1"/>
</dbReference>
<keyword evidence="3 10" id="KW-0732">Signal</keyword>
<dbReference type="GO" id="GO:0046703">
    <property type="term" value="F:natural killer cell lectin-like receptor binding"/>
    <property type="evidence" value="ECO:0007669"/>
    <property type="project" value="UniProtKB-ARBA"/>
</dbReference>
<dbReference type="InterPro" id="IPR011161">
    <property type="entry name" value="MHC_I-like_Ag-recog"/>
</dbReference>
<dbReference type="PRINTS" id="PR01638">
    <property type="entry name" value="MHCCLASSI"/>
</dbReference>
<keyword evidence="9" id="KW-1133">Transmembrane helix</keyword>
<dbReference type="AlphaFoldDB" id="A0A4X2JYZ3"/>
<evidence type="ECO:0000256" key="2">
    <source>
        <dbReference type="ARBA" id="ARBA00022475"/>
    </source>
</evidence>